<keyword evidence="2" id="KW-1133">Transmembrane helix</keyword>
<dbReference type="Proteomes" id="UP001143347">
    <property type="component" value="Unassembled WGS sequence"/>
</dbReference>
<proteinExistence type="predicted"/>
<dbReference type="EMBL" id="JAPKFM010000001">
    <property type="protein sequence ID" value="MCX2962817.1"/>
    <property type="molecule type" value="Genomic_DNA"/>
</dbReference>
<feature type="compositionally biased region" description="Low complexity" evidence="1">
    <location>
        <begin position="153"/>
        <end position="190"/>
    </location>
</feature>
<evidence type="ECO:0000256" key="2">
    <source>
        <dbReference type="SAM" id="Phobius"/>
    </source>
</evidence>
<evidence type="ECO:0000313" key="4">
    <source>
        <dbReference type="Proteomes" id="UP001143347"/>
    </source>
</evidence>
<evidence type="ECO:0000313" key="3">
    <source>
        <dbReference type="EMBL" id="MCX2962817.1"/>
    </source>
</evidence>
<dbReference type="RefSeq" id="WP_266059853.1">
    <property type="nucleotide sequence ID" value="NZ_JAPKFM010000001.1"/>
</dbReference>
<evidence type="ECO:0000256" key="1">
    <source>
        <dbReference type="SAM" id="MobiDB-lite"/>
    </source>
</evidence>
<gene>
    <name evidence="3" type="ORF">OSB52_01780</name>
</gene>
<sequence>MMTRTRRRTQRTAGIVLGATIVASHVLFVASQAGANPIGVGASGADTNAADETEGSDWWWLLVPFLLILVGLLLIWLFTTFRQSAAPRAAATAEQPDGEPVAAAAQRLDQVGPEAAAPVESFRTKPAEQAESAADDEVTMGEPPAGLPSEVESSAADSGTADTVAAATGPAPAQSASGAVAASGSGDGPATEVSDLTMPLSLEELMAEDLSEVMAPPDDAELGFGSAQSASGDGVGSYYRDGEKTPVPLGAHLPLVDSDRAPDGYPVKASASSGTYHLPGSSTYDAVAPDIWFASESAAAAARFRRSDAD</sequence>
<comment type="caution">
    <text evidence="3">The sequence shown here is derived from an EMBL/GenBank/DDBJ whole genome shotgun (WGS) entry which is preliminary data.</text>
</comment>
<keyword evidence="2" id="KW-0472">Membrane</keyword>
<feature type="transmembrane region" description="Helical" evidence="2">
    <location>
        <begin position="59"/>
        <end position="78"/>
    </location>
</feature>
<feature type="region of interest" description="Disordered" evidence="1">
    <location>
        <begin position="112"/>
        <end position="194"/>
    </location>
</feature>
<keyword evidence="2" id="KW-0812">Transmembrane</keyword>
<reference evidence="3" key="1">
    <citation type="submission" date="2022-10" db="EMBL/GenBank/DDBJ databases">
        <title>WGS of marine actinomycetes from Thailand.</title>
        <authorList>
            <person name="Thawai C."/>
        </authorList>
    </citation>
    <scope>NUCLEOTIDE SEQUENCE</scope>
    <source>
        <strain evidence="3">SW21</strain>
    </source>
</reference>
<protein>
    <submittedName>
        <fullName evidence="3">Uncharacterized protein</fullName>
    </submittedName>
</protein>
<dbReference type="AlphaFoldDB" id="A0A9X3I2P3"/>
<organism evidence="3 4">
    <name type="scientific">Gordonia aquimaris</name>
    <dbReference type="NCBI Taxonomy" id="2984863"/>
    <lineage>
        <taxon>Bacteria</taxon>
        <taxon>Bacillati</taxon>
        <taxon>Actinomycetota</taxon>
        <taxon>Actinomycetes</taxon>
        <taxon>Mycobacteriales</taxon>
        <taxon>Gordoniaceae</taxon>
        <taxon>Gordonia</taxon>
    </lineage>
</organism>
<name>A0A9X3I2P3_9ACTN</name>
<accession>A0A9X3I2P3</accession>
<keyword evidence="4" id="KW-1185">Reference proteome</keyword>